<dbReference type="AlphaFoldDB" id="A0A8J1T7V3"/>
<comment type="caution">
    <text evidence="3">The sequence shown here is derived from an EMBL/GenBank/DDBJ whole genome shotgun (WGS) entry which is preliminary data.</text>
</comment>
<sequence>MMDTFLMIFCLMVEVSATAIPQTDVPTTAIPPTAVTLAAEPPARIPESEDARVEVRPPSTKVEVGPPSTKVEVGPPSTDDDELTLSPDTPEITDSMEKEFRDKFGPGSIGEGGVYGPDWSKVEGMTYDDRLGVYRDAEGNCYVGDMVILEDMCEKMYGSSEEKSSEEKSDK</sequence>
<gene>
    <name evidence="3" type="ORF">OFUS_LOCUS10312</name>
</gene>
<organism evidence="3 4">
    <name type="scientific">Owenia fusiformis</name>
    <name type="common">Polychaete worm</name>
    <dbReference type="NCBI Taxonomy" id="6347"/>
    <lineage>
        <taxon>Eukaryota</taxon>
        <taxon>Metazoa</taxon>
        <taxon>Spiralia</taxon>
        <taxon>Lophotrochozoa</taxon>
        <taxon>Annelida</taxon>
        <taxon>Polychaeta</taxon>
        <taxon>Sedentaria</taxon>
        <taxon>Canalipalpata</taxon>
        <taxon>Sabellida</taxon>
        <taxon>Oweniida</taxon>
        <taxon>Oweniidae</taxon>
        <taxon>Owenia</taxon>
    </lineage>
</organism>
<keyword evidence="4" id="KW-1185">Reference proteome</keyword>
<feature type="chain" id="PRO_5043647146" evidence="2">
    <location>
        <begin position="18"/>
        <end position="171"/>
    </location>
</feature>
<feature type="compositionally biased region" description="Basic and acidic residues" evidence="1">
    <location>
        <begin position="46"/>
        <end position="55"/>
    </location>
</feature>
<protein>
    <submittedName>
        <fullName evidence="3">Uncharacterized protein</fullName>
    </submittedName>
</protein>
<dbReference type="Proteomes" id="UP000749559">
    <property type="component" value="Unassembled WGS sequence"/>
</dbReference>
<feature type="signal peptide" evidence="2">
    <location>
        <begin position="1"/>
        <end position="17"/>
    </location>
</feature>
<evidence type="ECO:0000256" key="2">
    <source>
        <dbReference type="SAM" id="SignalP"/>
    </source>
</evidence>
<proteinExistence type="predicted"/>
<evidence type="ECO:0000313" key="3">
    <source>
        <dbReference type="EMBL" id="CAH1784054.1"/>
    </source>
</evidence>
<feature type="region of interest" description="Disordered" evidence="1">
    <location>
        <begin position="39"/>
        <end position="94"/>
    </location>
</feature>
<keyword evidence="2" id="KW-0732">Signal</keyword>
<dbReference type="EMBL" id="CAIIXF020000005">
    <property type="protein sequence ID" value="CAH1784054.1"/>
    <property type="molecule type" value="Genomic_DNA"/>
</dbReference>
<evidence type="ECO:0000313" key="4">
    <source>
        <dbReference type="Proteomes" id="UP000749559"/>
    </source>
</evidence>
<evidence type="ECO:0000256" key="1">
    <source>
        <dbReference type="SAM" id="MobiDB-lite"/>
    </source>
</evidence>
<accession>A0A8J1T7V3</accession>
<reference evidence="3" key="1">
    <citation type="submission" date="2022-03" db="EMBL/GenBank/DDBJ databases">
        <authorList>
            <person name="Martin C."/>
        </authorList>
    </citation>
    <scope>NUCLEOTIDE SEQUENCE</scope>
</reference>
<name>A0A8J1T7V3_OWEFU</name>